<reference evidence="6 7" key="1">
    <citation type="submission" date="2016-08" db="EMBL/GenBank/DDBJ databases">
        <title>Complete genome sequence of Acinetobacter baylyi strain GFJ2.</title>
        <authorList>
            <person name="Tabata M."/>
            <person name="Kuboki S."/>
            <person name="Gibu N."/>
            <person name="Kinouchi Y."/>
            <person name="Vangnai A."/>
            <person name="Kasai D."/>
            <person name="Fukuda M."/>
        </authorList>
    </citation>
    <scope>NUCLEOTIDE SEQUENCE [LARGE SCALE GENOMIC DNA]</scope>
    <source>
        <strain evidence="6 7">GFJ2</strain>
    </source>
</reference>
<proteinExistence type="predicted"/>
<keyword evidence="1" id="KW-0677">Repeat</keyword>
<dbReference type="STRING" id="487316.BEN76_05455"/>
<feature type="region of interest" description="Disordered" evidence="4">
    <location>
        <begin position="256"/>
        <end position="275"/>
    </location>
</feature>
<dbReference type="PROSITE" id="PS50893">
    <property type="entry name" value="ABC_TRANSPORTER_2"/>
    <property type="match status" value="1"/>
</dbReference>
<evidence type="ECO:0000256" key="3">
    <source>
        <dbReference type="ARBA" id="ARBA00022840"/>
    </source>
</evidence>
<evidence type="ECO:0000313" key="6">
    <source>
        <dbReference type="EMBL" id="APV35492.1"/>
    </source>
</evidence>
<dbReference type="GO" id="GO:0016887">
    <property type="term" value="F:ATP hydrolysis activity"/>
    <property type="evidence" value="ECO:0007669"/>
    <property type="project" value="InterPro"/>
</dbReference>
<keyword evidence="3 6" id="KW-0067">ATP-binding</keyword>
<dbReference type="Gene3D" id="3.40.50.300">
    <property type="entry name" value="P-loop containing nucleotide triphosphate hydrolases"/>
    <property type="match status" value="2"/>
</dbReference>
<dbReference type="eggNOG" id="COG0488">
    <property type="taxonomic scope" value="Bacteria"/>
</dbReference>
<protein>
    <submittedName>
        <fullName evidence="6">ABC transporter ATP-binding protein</fullName>
    </submittedName>
</protein>
<dbReference type="SMART" id="SM00382">
    <property type="entry name" value="AAA"/>
    <property type="match status" value="2"/>
</dbReference>
<dbReference type="PANTHER" id="PTHR19211:SF6">
    <property type="entry name" value="BLL7188 PROTEIN"/>
    <property type="match status" value="1"/>
</dbReference>
<dbReference type="KEGG" id="asol:BEN76_05455"/>
<evidence type="ECO:0000259" key="5">
    <source>
        <dbReference type="PROSITE" id="PS50893"/>
    </source>
</evidence>
<dbReference type="SUPFAM" id="SSF52540">
    <property type="entry name" value="P-loop containing nucleoside triphosphate hydrolases"/>
    <property type="match status" value="2"/>
</dbReference>
<dbReference type="Pfam" id="PF00005">
    <property type="entry name" value="ABC_tran"/>
    <property type="match status" value="2"/>
</dbReference>
<evidence type="ECO:0000256" key="2">
    <source>
        <dbReference type="ARBA" id="ARBA00022741"/>
    </source>
</evidence>
<name>A0A1P8EH10_9GAMM</name>
<feature type="compositionally biased region" description="Basic residues" evidence="4">
    <location>
        <begin position="259"/>
        <end position="271"/>
    </location>
</feature>
<accession>A0A1P8EH10</accession>
<dbReference type="Proteomes" id="UP000185674">
    <property type="component" value="Chromosome"/>
</dbReference>
<gene>
    <name evidence="6" type="ORF">BEN76_05455</name>
</gene>
<keyword evidence="2" id="KW-0547">Nucleotide-binding</keyword>
<dbReference type="InterPro" id="IPR027417">
    <property type="entry name" value="P-loop_NTPase"/>
</dbReference>
<dbReference type="PANTHER" id="PTHR19211">
    <property type="entry name" value="ATP-BINDING TRANSPORT PROTEIN-RELATED"/>
    <property type="match status" value="1"/>
</dbReference>
<dbReference type="EMBL" id="CP016896">
    <property type="protein sequence ID" value="APV35492.1"/>
    <property type="molecule type" value="Genomic_DNA"/>
</dbReference>
<sequence length="527" mass="60159">MTQQACIIHQLHFELGSTVLFDQLDFQLNRHQLTGLIGRNGQGKSQLLQCLLTQKNITGQVAWNCAYAFLPQQHQFTNQTIAQVLQIEDTLKALKRIECGQATFEDYDLAEGNWNLPQYWQEQLSKAGLTTAFDFPVTALSEGQKTKLALCRLFNLKDHYLLLDEPSNHLDASGRDWLISSLLAHPMGALVASHDRQLLNQMQHILALDNFGLHAHSGNYAHYKQITDTVEAALELSIDQHKRELKQQTIKQHETLMKQQKKQSTAKKKRNSGSQAKVILDFKQNKADQQLGQITRQQYRQLEFQKEALRDKTSRLEVIKAQQFEFSSTQPQSGELVRLNGVLHPYHCNLTFHFALLAHEKLHLCGENSAGKSTLLHLIARLHTSDDSLFFKRARCLYLDQRFSFLDSRYSAVENLRLLNSEYDEVFWRNKLGQLRLRGDSTLRPIAQLSGGEQLKVALTALAYPAESIDLLLLDEPENYLDIVSRELLACAIRDFKGAVILVSHDVDFVRQCGIHQEIHMSEVIKA</sequence>
<organism evidence="6 7">
    <name type="scientific">Acinetobacter soli</name>
    <dbReference type="NCBI Taxonomy" id="487316"/>
    <lineage>
        <taxon>Bacteria</taxon>
        <taxon>Pseudomonadati</taxon>
        <taxon>Pseudomonadota</taxon>
        <taxon>Gammaproteobacteria</taxon>
        <taxon>Moraxellales</taxon>
        <taxon>Moraxellaceae</taxon>
        <taxon>Acinetobacter</taxon>
    </lineage>
</organism>
<dbReference type="InterPro" id="IPR003593">
    <property type="entry name" value="AAA+_ATPase"/>
</dbReference>
<dbReference type="InterPro" id="IPR003439">
    <property type="entry name" value="ABC_transporter-like_ATP-bd"/>
</dbReference>
<dbReference type="RefSeq" id="WP_076032511.1">
    <property type="nucleotide sequence ID" value="NZ_CP016896.1"/>
</dbReference>
<evidence type="ECO:0000256" key="1">
    <source>
        <dbReference type="ARBA" id="ARBA00022737"/>
    </source>
</evidence>
<dbReference type="GO" id="GO:0005524">
    <property type="term" value="F:ATP binding"/>
    <property type="evidence" value="ECO:0007669"/>
    <property type="project" value="UniProtKB-KW"/>
</dbReference>
<dbReference type="InterPro" id="IPR050611">
    <property type="entry name" value="ABCF"/>
</dbReference>
<evidence type="ECO:0000313" key="7">
    <source>
        <dbReference type="Proteomes" id="UP000185674"/>
    </source>
</evidence>
<dbReference type="AlphaFoldDB" id="A0A1P8EH10"/>
<feature type="domain" description="ABC transporter" evidence="5">
    <location>
        <begin position="6"/>
        <end position="235"/>
    </location>
</feature>
<evidence type="ECO:0000256" key="4">
    <source>
        <dbReference type="SAM" id="MobiDB-lite"/>
    </source>
</evidence>